<feature type="transmembrane region" description="Helical" evidence="1">
    <location>
        <begin position="126"/>
        <end position="148"/>
    </location>
</feature>
<keyword evidence="1" id="KW-1133">Transmembrane helix</keyword>
<dbReference type="STRING" id="629680.SAMN04489751_3234"/>
<accession>A0A1H1W6P3</accession>
<feature type="transmembrane region" description="Helical" evidence="1">
    <location>
        <begin position="93"/>
        <end position="114"/>
    </location>
</feature>
<reference evidence="2" key="1">
    <citation type="submission" date="2016-10" db="EMBL/GenBank/DDBJ databases">
        <authorList>
            <person name="Varghese N."/>
            <person name="Submissions S."/>
        </authorList>
    </citation>
    <scope>NUCLEOTIDE SEQUENCE [LARGE SCALE GENOMIC DNA]</scope>
    <source>
        <strain evidence="2">DSM 22082</strain>
    </source>
</reference>
<dbReference type="RefSeq" id="WP_231938879.1">
    <property type="nucleotide sequence ID" value="NZ_LT629739.1"/>
</dbReference>
<keyword evidence="3" id="KW-1185">Reference proteome</keyword>
<protein>
    <submittedName>
        <fullName evidence="2">Uncharacterized protein</fullName>
    </submittedName>
</protein>
<proteinExistence type="predicted"/>
<organism evidence="2 3">
    <name type="scientific">Brevibacterium sandarakinum</name>
    <dbReference type="NCBI Taxonomy" id="629680"/>
    <lineage>
        <taxon>Bacteria</taxon>
        <taxon>Bacillati</taxon>
        <taxon>Actinomycetota</taxon>
        <taxon>Actinomycetes</taxon>
        <taxon>Micrococcales</taxon>
        <taxon>Brevibacteriaceae</taxon>
        <taxon>Brevibacterium</taxon>
    </lineage>
</organism>
<dbReference type="EMBL" id="LT629739">
    <property type="protein sequence ID" value="SDS91869.1"/>
    <property type="molecule type" value="Genomic_DNA"/>
</dbReference>
<name>A0A1H1W6P3_BRESA</name>
<feature type="transmembrane region" description="Helical" evidence="1">
    <location>
        <begin position="38"/>
        <end position="57"/>
    </location>
</feature>
<evidence type="ECO:0000313" key="3">
    <source>
        <dbReference type="Proteomes" id="UP000199700"/>
    </source>
</evidence>
<dbReference type="Proteomes" id="UP000199700">
    <property type="component" value="Chromosome"/>
</dbReference>
<gene>
    <name evidence="2" type="ORF">SAMN04489751_3234</name>
</gene>
<sequence length="159" mass="16902">MDTPSAVSMPEDDHGPWWEAQALALAAEAERRERRRGIALIIGSAVLMAVSLLCMFIGSLGLIGLVCLVFFGACLLAGILMRGDPNSRTTFVLSLWAALLMGLGMGLLFIFTLVSALTYGASGNQIVVLVVAAIGFLFFGVGCVAAMVKARRPRGRTQR</sequence>
<keyword evidence="1" id="KW-0472">Membrane</keyword>
<evidence type="ECO:0000256" key="1">
    <source>
        <dbReference type="SAM" id="Phobius"/>
    </source>
</evidence>
<feature type="transmembrane region" description="Helical" evidence="1">
    <location>
        <begin position="63"/>
        <end position="81"/>
    </location>
</feature>
<evidence type="ECO:0000313" key="2">
    <source>
        <dbReference type="EMBL" id="SDS91869.1"/>
    </source>
</evidence>
<keyword evidence="1" id="KW-0812">Transmembrane</keyword>
<dbReference type="AlphaFoldDB" id="A0A1H1W6P3"/>